<evidence type="ECO:0000256" key="4">
    <source>
        <dbReference type="ARBA" id="ARBA00023136"/>
    </source>
</evidence>
<feature type="transmembrane region" description="Helical" evidence="5">
    <location>
        <begin position="137"/>
        <end position="155"/>
    </location>
</feature>
<dbReference type="WBParaSite" id="PSAMB.scaffold1213size34230.g11781.t1">
    <property type="protein sequence ID" value="PSAMB.scaffold1213size34230.g11781.t1"/>
    <property type="gene ID" value="PSAMB.scaffold1213size34230.g11781"/>
</dbReference>
<dbReference type="CDD" id="cd14978">
    <property type="entry name" value="7tmA_FMRFamide_R-like"/>
    <property type="match status" value="1"/>
</dbReference>
<evidence type="ECO:0000256" key="2">
    <source>
        <dbReference type="ARBA" id="ARBA00022692"/>
    </source>
</evidence>
<feature type="transmembrane region" description="Helical" evidence="5">
    <location>
        <begin position="56"/>
        <end position="82"/>
    </location>
</feature>
<dbReference type="PANTHER" id="PTHR46641">
    <property type="entry name" value="FMRFAMIDE RECEPTOR-RELATED"/>
    <property type="match status" value="1"/>
</dbReference>
<feature type="domain" description="G-protein coupled receptors family 1 profile" evidence="6">
    <location>
        <begin position="36"/>
        <end position="158"/>
    </location>
</feature>
<evidence type="ECO:0000256" key="3">
    <source>
        <dbReference type="ARBA" id="ARBA00022989"/>
    </source>
</evidence>
<comment type="subcellular location">
    <subcellularLocation>
        <location evidence="1">Membrane</location>
    </subcellularLocation>
</comment>
<dbReference type="PANTHER" id="PTHR46641:SF7">
    <property type="entry name" value="G-PROTEIN COUPLED RECEPTORS FAMILY 1 PROFILE DOMAIN-CONTAINING PROTEIN"/>
    <property type="match status" value="1"/>
</dbReference>
<dbReference type="Gene3D" id="1.20.1070.10">
    <property type="entry name" value="Rhodopsin 7-helix transmembrane proteins"/>
    <property type="match status" value="2"/>
</dbReference>
<sequence>MPPGAVANCTHHVFSEDQIAFRLYVNMPITILGVLTNFLNVAVFCHRDMRQSLVNWFLLALSVSDLFLLLCNFFFLSFPVMAELSHSLFLKGNYALFVRHSYPLGLIAQTSGVYLTVLVSVHRFFGVCHPFKAQRWVTQMPVKIAILGAIVFAITLNISRWFELSVVPCYSGQYSSTMSFRSPSNSMKGPGGARDRSVTMMLLAIVAMFLICNSLAFCNNIVEIIFTYDPELWALYETLFDKFVEIGNILVSLNSSTTIFIYLNFSTKYRLIVKRWLGLVERRNEIAITTALAARKALQLSALPGEVRIPRSPNKAVRLVSPSASESRINLTDTDGSSSTR</sequence>
<dbReference type="Pfam" id="PF10324">
    <property type="entry name" value="7TM_GPCR_Srw"/>
    <property type="match status" value="1"/>
</dbReference>
<dbReference type="GO" id="GO:0016020">
    <property type="term" value="C:membrane"/>
    <property type="evidence" value="ECO:0007669"/>
    <property type="project" value="UniProtKB-SubCell"/>
</dbReference>
<evidence type="ECO:0000313" key="8">
    <source>
        <dbReference type="WBParaSite" id="PSAMB.scaffold1213size34230.g11781.t1"/>
    </source>
</evidence>
<dbReference type="InterPro" id="IPR000276">
    <property type="entry name" value="GPCR_Rhodpsn"/>
</dbReference>
<dbReference type="InterPro" id="IPR017452">
    <property type="entry name" value="GPCR_Rhodpsn_7TM"/>
</dbReference>
<feature type="transmembrane region" description="Helical" evidence="5">
    <location>
        <begin position="102"/>
        <end position="125"/>
    </location>
</feature>
<dbReference type="PROSITE" id="PS50262">
    <property type="entry name" value="G_PROTEIN_RECEP_F1_2"/>
    <property type="match status" value="1"/>
</dbReference>
<dbReference type="SUPFAM" id="SSF81321">
    <property type="entry name" value="Family A G protein-coupled receptor-like"/>
    <property type="match status" value="1"/>
</dbReference>
<keyword evidence="4 5" id="KW-0472">Membrane</keyword>
<evidence type="ECO:0000313" key="7">
    <source>
        <dbReference type="Proteomes" id="UP000887566"/>
    </source>
</evidence>
<feature type="transmembrane region" description="Helical" evidence="5">
    <location>
        <begin position="201"/>
        <end position="226"/>
    </location>
</feature>
<dbReference type="Proteomes" id="UP000887566">
    <property type="component" value="Unplaced"/>
</dbReference>
<accession>A0A914UT07</accession>
<keyword evidence="3 5" id="KW-1133">Transmembrane helix</keyword>
<keyword evidence="2 5" id="KW-0812">Transmembrane</keyword>
<dbReference type="InterPro" id="IPR052954">
    <property type="entry name" value="GPCR-Ligand_Int"/>
</dbReference>
<feature type="transmembrane region" description="Helical" evidence="5">
    <location>
        <begin position="23"/>
        <end position="44"/>
    </location>
</feature>
<protein>
    <submittedName>
        <fullName evidence="8">G-protein coupled receptors family 1 profile domain-containing protein</fullName>
    </submittedName>
</protein>
<proteinExistence type="predicted"/>
<dbReference type="InterPro" id="IPR019427">
    <property type="entry name" value="7TM_GPCR_serpentine_rcpt_Srw"/>
</dbReference>
<name>A0A914UT07_9BILA</name>
<keyword evidence="7" id="KW-1185">Reference proteome</keyword>
<evidence type="ECO:0000259" key="6">
    <source>
        <dbReference type="PROSITE" id="PS50262"/>
    </source>
</evidence>
<dbReference type="GO" id="GO:0008528">
    <property type="term" value="F:G protein-coupled peptide receptor activity"/>
    <property type="evidence" value="ECO:0007669"/>
    <property type="project" value="InterPro"/>
</dbReference>
<evidence type="ECO:0000256" key="5">
    <source>
        <dbReference type="SAM" id="Phobius"/>
    </source>
</evidence>
<dbReference type="AlphaFoldDB" id="A0A914UT07"/>
<reference evidence="8" key="1">
    <citation type="submission" date="2022-11" db="UniProtKB">
        <authorList>
            <consortium name="WormBaseParasite"/>
        </authorList>
    </citation>
    <scope>IDENTIFICATION</scope>
</reference>
<evidence type="ECO:0000256" key="1">
    <source>
        <dbReference type="ARBA" id="ARBA00004370"/>
    </source>
</evidence>
<dbReference type="Pfam" id="PF00001">
    <property type="entry name" value="7tm_1"/>
    <property type="match status" value="1"/>
</dbReference>
<feature type="transmembrane region" description="Helical" evidence="5">
    <location>
        <begin position="246"/>
        <end position="265"/>
    </location>
</feature>
<dbReference type="PRINTS" id="PR00237">
    <property type="entry name" value="GPCRRHODOPSN"/>
</dbReference>
<organism evidence="7 8">
    <name type="scientific">Plectus sambesii</name>
    <dbReference type="NCBI Taxonomy" id="2011161"/>
    <lineage>
        <taxon>Eukaryota</taxon>
        <taxon>Metazoa</taxon>
        <taxon>Ecdysozoa</taxon>
        <taxon>Nematoda</taxon>
        <taxon>Chromadorea</taxon>
        <taxon>Plectida</taxon>
        <taxon>Plectina</taxon>
        <taxon>Plectoidea</taxon>
        <taxon>Plectidae</taxon>
        <taxon>Plectus</taxon>
    </lineage>
</organism>